<evidence type="ECO:0000313" key="9">
    <source>
        <dbReference type="Proteomes" id="UP000092462"/>
    </source>
</evidence>
<dbReference type="GO" id="GO:0003713">
    <property type="term" value="F:transcription coactivator activity"/>
    <property type="evidence" value="ECO:0007669"/>
    <property type="project" value="TreeGrafter"/>
</dbReference>
<feature type="compositionally biased region" description="Low complexity" evidence="7">
    <location>
        <begin position="16"/>
        <end position="27"/>
    </location>
</feature>
<keyword evidence="6" id="KW-0175">Coiled coil</keyword>
<dbReference type="VEuPathDB" id="VectorBase:PPAI005832"/>
<dbReference type="InterPro" id="IPR019340">
    <property type="entry name" value="Histone_AcTrfase_su3"/>
</dbReference>
<protein>
    <submittedName>
        <fullName evidence="8">Uncharacterized protein</fullName>
    </submittedName>
</protein>
<keyword evidence="5" id="KW-0539">Nucleus</keyword>
<evidence type="ECO:0000256" key="1">
    <source>
        <dbReference type="ARBA" id="ARBA00004123"/>
    </source>
</evidence>
<dbReference type="VEuPathDB" id="VectorBase:PPAPM1_003656"/>
<evidence type="ECO:0000313" key="8">
    <source>
        <dbReference type="EnsemblMetazoa" id="PPAI005832-PA"/>
    </source>
</evidence>
<evidence type="ECO:0000256" key="2">
    <source>
        <dbReference type="ARBA" id="ARBA00005330"/>
    </source>
</evidence>
<keyword evidence="9" id="KW-1185">Reference proteome</keyword>
<organism evidence="8 9">
    <name type="scientific">Phlebotomus papatasi</name>
    <name type="common">Sandfly</name>
    <dbReference type="NCBI Taxonomy" id="29031"/>
    <lineage>
        <taxon>Eukaryota</taxon>
        <taxon>Metazoa</taxon>
        <taxon>Ecdysozoa</taxon>
        <taxon>Arthropoda</taxon>
        <taxon>Hexapoda</taxon>
        <taxon>Insecta</taxon>
        <taxon>Pterygota</taxon>
        <taxon>Neoptera</taxon>
        <taxon>Endopterygota</taxon>
        <taxon>Diptera</taxon>
        <taxon>Nematocera</taxon>
        <taxon>Psychodoidea</taxon>
        <taxon>Psychodidae</taxon>
        <taxon>Phlebotomus</taxon>
        <taxon>Phlebotomus</taxon>
    </lineage>
</organism>
<dbReference type="AlphaFoldDB" id="A0A1B0DD61"/>
<dbReference type="EnsemblMetazoa" id="PPAI005832-RA">
    <property type="protein sequence ID" value="PPAI005832-PA"/>
    <property type="gene ID" value="PPAI005832"/>
</dbReference>
<comment type="similarity">
    <text evidence="2">Belongs to the NGG1 family.</text>
</comment>
<comment type="subcellular location">
    <subcellularLocation>
        <location evidence="1">Nucleus</location>
    </subcellularLocation>
</comment>
<evidence type="ECO:0000256" key="6">
    <source>
        <dbReference type="SAM" id="Coils"/>
    </source>
</evidence>
<proteinExistence type="inferred from homology"/>
<evidence type="ECO:0000256" key="4">
    <source>
        <dbReference type="ARBA" id="ARBA00023163"/>
    </source>
</evidence>
<accession>A0A1B0DD61</accession>
<evidence type="ECO:0000256" key="5">
    <source>
        <dbReference type="ARBA" id="ARBA00023242"/>
    </source>
</evidence>
<reference evidence="8" key="1">
    <citation type="submission" date="2022-08" db="UniProtKB">
        <authorList>
            <consortium name="EnsemblMetazoa"/>
        </authorList>
    </citation>
    <scope>IDENTIFICATION</scope>
    <source>
        <strain evidence="8">Israel</strain>
    </source>
</reference>
<keyword evidence="4" id="KW-0804">Transcription</keyword>
<dbReference type="PANTHER" id="PTHR13556:SF2">
    <property type="entry name" value="TRANSCRIPTIONAL ADAPTER 3"/>
    <property type="match status" value="1"/>
</dbReference>
<evidence type="ECO:0000256" key="7">
    <source>
        <dbReference type="SAM" id="MobiDB-lite"/>
    </source>
</evidence>
<feature type="coiled-coil region" evidence="6">
    <location>
        <begin position="88"/>
        <end position="117"/>
    </location>
</feature>
<keyword evidence="3" id="KW-0805">Transcription regulation</keyword>
<dbReference type="GO" id="GO:0006357">
    <property type="term" value="P:regulation of transcription by RNA polymerase II"/>
    <property type="evidence" value="ECO:0007669"/>
    <property type="project" value="TreeGrafter"/>
</dbReference>
<name>A0A1B0DD61_PHLPP</name>
<dbReference type="Pfam" id="PF10198">
    <property type="entry name" value="Ada3"/>
    <property type="match status" value="1"/>
</dbReference>
<dbReference type="PANTHER" id="PTHR13556">
    <property type="entry name" value="TRANSCRIPTIONAL ADAPTER 3-RELATED"/>
    <property type="match status" value="1"/>
</dbReference>
<dbReference type="GO" id="GO:0005634">
    <property type="term" value="C:nucleus"/>
    <property type="evidence" value="ECO:0007669"/>
    <property type="project" value="UniProtKB-SubCell"/>
</dbReference>
<sequence>MEENLIPDNVTTSAENSNSGSDNTSSDFASNRSSLPPLKNGICIERRVRKELIDQGILDPDDFPRDDEILSEIKRVRTELSAIAEYNSNELKKLYTLAKDEMRRLELKRKLDSVDQEIIETYKKVVAAKQKRRELTKQERDDIFRLTEEQKKLSDQLEAMLAPGLNNTVN</sequence>
<evidence type="ECO:0000256" key="3">
    <source>
        <dbReference type="ARBA" id="ARBA00023015"/>
    </source>
</evidence>
<feature type="region of interest" description="Disordered" evidence="7">
    <location>
        <begin position="1"/>
        <end position="38"/>
    </location>
</feature>
<dbReference type="Proteomes" id="UP000092462">
    <property type="component" value="Unassembled WGS sequence"/>
</dbReference>
<dbReference type="GO" id="GO:0000124">
    <property type="term" value="C:SAGA complex"/>
    <property type="evidence" value="ECO:0007669"/>
    <property type="project" value="TreeGrafter"/>
</dbReference>
<dbReference type="EMBL" id="AJVK01014351">
    <property type="status" value="NOT_ANNOTATED_CDS"/>
    <property type="molecule type" value="Genomic_DNA"/>
</dbReference>